<keyword evidence="9 11" id="KW-0378">Hydrolase</keyword>
<dbReference type="FunFam" id="3.40.970.10:FF:000002">
    <property type="entry name" value="Ribonuclease H"/>
    <property type="match status" value="1"/>
</dbReference>
<keyword evidence="7 11" id="KW-0479">Metal-binding</keyword>
<dbReference type="Pfam" id="PF01693">
    <property type="entry name" value="Cauli_VI"/>
    <property type="match status" value="1"/>
</dbReference>
<comment type="caution">
    <text evidence="14">The sequence shown here is derived from an EMBL/GenBank/DDBJ whole genome shotgun (WGS) entry which is preliminary data.</text>
</comment>
<dbReference type="GO" id="GO:0004523">
    <property type="term" value="F:RNA-DNA hybrid ribonuclease activity"/>
    <property type="evidence" value="ECO:0007669"/>
    <property type="project" value="UniProtKB-UniRule"/>
</dbReference>
<feature type="binding site" evidence="12">
    <location>
        <position position="87"/>
    </location>
    <ligand>
        <name>Mg(2+)</name>
        <dbReference type="ChEBI" id="CHEBI:18420"/>
        <label>1</label>
    </ligand>
</feature>
<dbReference type="InterPro" id="IPR002156">
    <property type="entry name" value="RNaseH_domain"/>
</dbReference>
<feature type="binding site" evidence="12">
    <location>
        <position position="208"/>
    </location>
    <ligand>
        <name>Mg(2+)</name>
        <dbReference type="ChEBI" id="CHEBI:18420"/>
        <label>1</label>
    </ligand>
</feature>
<organism evidence="14 15">
    <name type="scientific">Flavobacterium davisii</name>
    <dbReference type="NCBI Taxonomy" id="2906077"/>
    <lineage>
        <taxon>Bacteria</taxon>
        <taxon>Pseudomonadati</taxon>
        <taxon>Bacteroidota</taxon>
        <taxon>Flavobacteriia</taxon>
        <taxon>Flavobacteriales</taxon>
        <taxon>Flavobacteriaceae</taxon>
        <taxon>Flavobacterium</taxon>
    </lineage>
</organism>
<dbReference type="GO" id="GO:0046872">
    <property type="term" value="F:metal ion binding"/>
    <property type="evidence" value="ECO:0007669"/>
    <property type="project" value="UniProtKB-KW"/>
</dbReference>
<evidence type="ECO:0000256" key="4">
    <source>
        <dbReference type="ARBA" id="ARBA00012180"/>
    </source>
</evidence>
<keyword evidence="6 11" id="KW-0540">Nuclease</keyword>
<dbReference type="EC" id="3.1.26.4" evidence="4 11"/>
<comment type="similarity">
    <text evidence="3 11">Belongs to the RNase H family.</text>
</comment>
<keyword evidence="11" id="KW-0963">Cytoplasm</keyword>
<feature type="domain" description="RNase H type-1" evidence="13">
    <location>
        <begin position="78"/>
        <end position="212"/>
    </location>
</feature>
<keyword evidence="10 11" id="KW-0460">Magnesium</keyword>
<evidence type="ECO:0000256" key="11">
    <source>
        <dbReference type="PIRNR" id="PIRNR037839"/>
    </source>
</evidence>
<dbReference type="InterPro" id="IPR011320">
    <property type="entry name" value="RNase_H1_N"/>
</dbReference>
<evidence type="ECO:0000256" key="3">
    <source>
        <dbReference type="ARBA" id="ARBA00005300"/>
    </source>
</evidence>
<dbReference type="Gene3D" id="3.30.420.10">
    <property type="entry name" value="Ribonuclease H-like superfamily/Ribonuclease H"/>
    <property type="match status" value="1"/>
</dbReference>
<comment type="function">
    <text evidence="2 11">Endonuclease that specifically degrades the RNA of RNA-DNA hybrids.</text>
</comment>
<reference evidence="14 15" key="1">
    <citation type="journal article" date="2017" name="Infect. Genet. Evol.">
        <title>Comparative genome analysis of fish pathogen Flavobacterium columnare reveals extensive sequence diversity within the species.</title>
        <authorList>
            <person name="Kayansamruaj P."/>
            <person name="Dong H.T."/>
            <person name="Hirono I."/>
            <person name="Kondo H."/>
            <person name="Senapin S."/>
            <person name="Rodkhum C."/>
        </authorList>
    </citation>
    <scope>NUCLEOTIDE SEQUENCE [LARGE SCALE GENOMIC DNA]</scope>
    <source>
        <strain evidence="14 15">1215</strain>
    </source>
</reference>
<dbReference type="GO" id="GO:0003676">
    <property type="term" value="F:nucleic acid binding"/>
    <property type="evidence" value="ECO:0007669"/>
    <property type="project" value="UniProtKB-UniRule"/>
</dbReference>
<evidence type="ECO:0000256" key="10">
    <source>
        <dbReference type="ARBA" id="ARBA00022842"/>
    </source>
</evidence>
<dbReference type="PROSITE" id="PS50879">
    <property type="entry name" value="RNASE_H_1"/>
    <property type="match status" value="1"/>
</dbReference>
<dbReference type="InterPro" id="IPR009027">
    <property type="entry name" value="Ribosomal_bL9/RNase_H1_N"/>
</dbReference>
<comment type="cofactor">
    <cofactor evidence="1">
        <name>Mg(2+)</name>
        <dbReference type="ChEBI" id="CHEBI:18420"/>
    </cofactor>
</comment>
<comment type="subcellular location">
    <subcellularLocation>
        <location evidence="11">Cytoplasm</location>
    </subcellularLocation>
</comment>
<proteinExistence type="inferred from homology"/>
<dbReference type="SUPFAM" id="SSF53098">
    <property type="entry name" value="Ribonuclease H-like"/>
    <property type="match status" value="1"/>
</dbReference>
<evidence type="ECO:0000313" key="15">
    <source>
        <dbReference type="Proteomes" id="UP000197768"/>
    </source>
</evidence>
<dbReference type="AlphaFoldDB" id="A0A246GGA8"/>
<dbReference type="EMBL" id="MTCZ01000155">
    <property type="protein sequence ID" value="OWP83168.1"/>
    <property type="molecule type" value="Genomic_DNA"/>
</dbReference>
<evidence type="ECO:0000256" key="12">
    <source>
        <dbReference type="PIRSR" id="PIRSR037839-1"/>
    </source>
</evidence>
<comment type="catalytic activity">
    <reaction evidence="11">
        <text>Endonucleolytic cleavage to 5'-phosphomonoester.</text>
        <dbReference type="EC" id="3.1.26.4"/>
    </reaction>
</comment>
<accession>A0A246GGA8</accession>
<evidence type="ECO:0000256" key="2">
    <source>
        <dbReference type="ARBA" id="ARBA00004065"/>
    </source>
</evidence>
<keyword evidence="12" id="KW-0464">Manganese</keyword>
<evidence type="ECO:0000313" key="14">
    <source>
        <dbReference type="EMBL" id="OWP83168.1"/>
    </source>
</evidence>
<dbReference type="Gene3D" id="3.40.970.10">
    <property type="entry name" value="Ribonuclease H1, N-terminal domain"/>
    <property type="match status" value="1"/>
</dbReference>
<dbReference type="RefSeq" id="WP_088394186.1">
    <property type="nucleotide sequence ID" value="NZ_MTCZ01000155.1"/>
</dbReference>
<keyword evidence="8 11" id="KW-0255">Endonuclease</keyword>
<dbReference type="PIRSF" id="PIRSF037839">
    <property type="entry name" value="Ribonuclease_H"/>
    <property type="match status" value="1"/>
</dbReference>
<evidence type="ECO:0000256" key="8">
    <source>
        <dbReference type="ARBA" id="ARBA00022759"/>
    </source>
</evidence>
<dbReference type="InterPro" id="IPR037056">
    <property type="entry name" value="RNase_H1_N_sf"/>
</dbReference>
<dbReference type="GO" id="GO:0005737">
    <property type="term" value="C:cytoplasm"/>
    <property type="evidence" value="ECO:0007669"/>
    <property type="project" value="UniProtKB-SubCell"/>
</dbReference>
<protein>
    <recommendedName>
        <fullName evidence="5 11">Ribonuclease H</fullName>
        <ecNumber evidence="4 11">3.1.26.4</ecNumber>
    </recommendedName>
</protein>
<dbReference type="Proteomes" id="UP000197768">
    <property type="component" value="Unassembled WGS sequence"/>
</dbReference>
<comment type="cofactor">
    <cofactor evidence="12">
        <name>Mn(2+)</name>
        <dbReference type="ChEBI" id="CHEBI:29035"/>
    </cofactor>
    <cofactor evidence="12">
        <name>Mg(2+)</name>
        <dbReference type="ChEBI" id="CHEBI:18420"/>
    </cofactor>
    <text evidence="12">Binds 2 metal ions per subunit. Manganese or magnesium.</text>
</comment>
<evidence type="ECO:0000256" key="6">
    <source>
        <dbReference type="ARBA" id="ARBA00022722"/>
    </source>
</evidence>
<evidence type="ECO:0000256" key="1">
    <source>
        <dbReference type="ARBA" id="ARBA00001946"/>
    </source>
</evidence>
<evidence type="ECO:0000256" key="5">
    <source>
        <dbReference type="ARBA" id="ARBA00017721"/>
    </source>
</evidence>
<dbReference type="InterPro" id="IPR012337">
    <property type="entry name" value="RNaseH-like_sf"/>
</dbReference>
<sequence length="212" mass="24013">MAKKPKFYVVWKGRETGVFSSWEDCKAQTNGFDGAVFKSFESKELAEEAYQSSSSNYVGKNKKVVSSLSKEELALIGNPIEDAIAVDGAWDNTTGLVEYQGVYMKTGEVLFHIGPLEDGTINMVEFLAIVHALVLCKQWHWKVPIYSDSKIALGWIKEKKSSSQHLPSEKNKKLFDMLARAKKWLHNNDYENALLKWETKAWGENPADFGRK</sequence>
<dbReference type="SUPFAM" id="SSF55658">
    <property type="entry name" value="L9 N-domain-like"/>
    <property type="match status" value="1"/>
</dbReference>
<feature type="binding site" evidence="12">
    <location>
        <position position="125"/>
    </location>
    <ligand>
        <name>Mg(2+)</name>
        <dbReference type="ChEBI" id="CHEBI:18420"/>
        <label>2</label>
    </ligand>
</feature>
<evidence type="ECO:0000256" key="9">
    <source>
        <dbReference type="ARBA" id="ARBA00022801"/>
    </source>
</evidence>
<feature type="binding site" evidence="12">
    <location>
        <position position="148"/>
    </location>
    <ligand>
        <name>Mg(2+)</name>
        <dbReference type="ChEBI" id="CHEBI:18420"/>
        <label>2</label>
    </ligand>
</feature>
<evidence type="ECO:0000259" key="13">
    <source>
        <dbReference type="PROSITE" id="PS50879"/>
    </source>
</evidence>
<dbReference type="InterPro" id="IPR017290">
    <property type="entry name" value="RNase_H_bac"/>
</dbReference>
<dbReference type="InterPro" id="IPR036397">
    <property type="entry name" value="RNaseH_sf"/>
</dbReference>
<evidence type="ECO:0000256" key="7">
    <source>
        <dbReference type="ARBA" id="ARBA00022723"/>
    </source>
</evidence>
<name>A0A246GGA8_9FLAO</name>
<gene>
    <name evidence="14" type="ORF">BWK59_11955</name>
</gene>